<dbReference type="OrthoDB" id="10036721at2759"/>
<organism evidence="1 2">
    <name type="scientific">Collybiopsis luxurians FD-317 M1</name>
    <dbReference type="NCBI Taxonomy" id="944289"/>
    <lineage>
        <taxon>Eukaryota</taxon>
        <taxon>Fungi</taxon>
        <taxon>Dikarya</taxon>
        <taxon>Basidiomycota</taxon>
        <taxon>Agaricomycotina</taxon>
        <taxon>Agaricomycetes</taxon>
        <taxon>Agaricomycetidae</taxon>
        <taxon>Agaricales</taxon>
        <taxon>Marasmiineae</taxon>
        <taxon>Omphalotaceae</taxon>
        <taxon>Collybiopsis</taxon>
        <taxon>Collybiopsis luxurians</taxon>
    </lineage>
</organism>
<dbReference type="AlphaFoldDB" id="A0A0D0CM84"/>
<proteinExistence type="predicted"/>
<dbReference type="Proteomes" id="UP000053593">
    <property type="component" value="Unassembled WGS sequence"/>
</dbReference>
<evidence type="ECO:0000313" key="1">
    <source>
        <dbReference type="EMBL" id="KIK64199.1"/>
    </source>
</evidence>
<sequence length="376" mass="40528">MNETFHGDCDLLLALACSAILAAATFIGAAGLNNAQWIWTSEQTTSGGVPTLAPSGQWRGFRLDFVTESGKTPACTTITMSADNWYTLWYNGEVIGATADDDSWEASHSYIVAATNGLNVIAVNVFNDGGPAGLIGEVIVEYTDGSFQIFWTSDLLWKTLPSPTPDNFYMPSFDDSQWVAATNYGLNGAQPWGTIPVLPMLGNGLNLSQWIWTNEEPSTSVAAPIGTRVFRKTVVPDEGRVPVCAKMLMAADNEYAVYVNGELIGQQTQVTFNNLDSWDTAFPLSAFNLNPTSNVFAVAATNTAAQAGLIGAIMMIYSNGVKEPSDFIVTDDTWKTAVYNPPITEQPSTDDSQWPNAVELGGWGVSPWGDIIVPTY</sequence>
<gene>
    <name evidence="1" type="ORF">GYMLUDRAFT_57171</name>
</gene>
<evidence type="ECO:0000313" key="2">
    <source>
        <dbReference type="Proteomes" id="UP000053593"/>
    </source>
</evidence>
<dbReference type="EMBL" id="KN834762">
    <property type="protein sequence ID" value="KIK64199.1"/>
    <property type="molecule type" value="Genomic_DNA"/>
</dbReference>
<dbReference type="HOGENOM" id="CLU_041807_0_0_1"/>
<name>A0A0D0CM84_9AGAR</name>
<keyword evidence="2" id="KW-1185">Reference proteome</keyword>
<reference evidence="1 2" key="1">
    <citation type="submission" date="2014-04" db="EMBL/GenBank/DDBJ databases">
        <title>Evolutionary Origins and Diversification of the Mycorrhizal Mutualists.</title>
        <authorList>
            <consortium name="DOE Joint Genome Institute"/>
            <consortium name="Mycorrhizal Genomics Consortium"/>
            <person name="Kohler A."/>
            <person name="Kuo A."/>
            <person name="Nagy L.G."/>
            <person name="Floudas D."/>
            <person name="Copeland A."/>
            <person name="Barry K.W."/>
            <person name="Cichocki N."/>
            <person name="Veneault-Fourrey C."/>
            <person name="LaButti K."/>
            <person name="Lindquist E.A."/>
            <person name="Lipzen A."/>
            <person name="Lundell T."/>
            <person name="Morin E."/>
            <person name="Murat C."/>
            <person name="Riley R."/>
            <person name="Ohm R."/>
            <person name="Sun H."/>
            <person name="Tunlid A."/>
            <person name="Henrissat B."/>
            <person name="Grigoriev I.V."/>
            <person name="Hibbett D.S."/>
            <person name="Martin F."/>
        </authorList>
    </citation>
    <scope>NUCLEOTIDE SEQUENCE [LARGE SCALE GENOMIC DNA]</scope>
    <source>
        <strain evidence="1 2">FD-317 M1</strain>
    </source>
</reference>
<dbReference type="Gene3D" id="2.60.120.260">
    <property type="entry name" value="Galactose-binding domain-like"/>
    <property type="match status" value="2"/>
</dbReference>
<protein>
    <submittedName>
        <fullName evidence="1">Unplaced genomic scaffold GYMLUscaffold_14, whole genome shotgun sequence</fullName>
    </submittedName>
</protein>
<accession>A0A0D0CM84</accession>